<evidence type="ECO:0000256" key="5">
    <source>
        <dbReference type="ARBA" id="ARBA00022741"/>
    </source>
</evidence>
<reference evidence="10" key="1">
    <citation type="journal article" date="2019" name="Int. J. Syst. Evol. Microbiol.">
        <title>The Global Catalogue of Microorganisms (GCM) 10K type strain sequencing project: providing services to taxonomists for standard genome sequencing and annotation.</title>
        <authorList>
            <consortium name="The Broad Institute Genomics Platform"/>
            <consortium name="The Broad Institute Genome Sequencing Center for Infectious Disease"/>
            <person name="Wu L."/>
            <person name="Ma J."/>
        </authorList>
    </citation>
    <scope>NUCLEOTIDE SEQUENCE [LARGE SCALE GENOMIC DNA]</scope>
    <source>
        <strain evidence="10">CGMCC 1.12811</strain>
    </source>
</reference>
<name>A0ABQ1HD94_9FLAO</name>
<evidence type="ECO:0000259" key="8">
    <source>
        <dbReference type="Pfam" id="PF18765"/>
    </source>
</evidence>
<proteinExistence type="predicted"/>
<dbReference type="Pfam" id="PF18765">
    <property type="entry name" value="Polbeta"/>
    <property type="match status" value="1"/>
</dbReference>
<gene>
    <name evidence="9" type="ORF">GCM10008015_09340</name>
</gene>
<evidence type="ECO:0000256" key="4">
    <source>
        <dbReference type="ARBA" id="ARBA00022723"/>
    </source>
</evidence>
<keyword evidence="2" id="KW-0808">Transferase</keyword>
<evidence type="ECO:0000313" key="9">
    <source>
        <dbReference type="EMBL" id="GGA70674.1"/>
    </source>
</evidence>
<evidence type="ECO:0000256" key="1">
    <source>
        <dbReference type="ARBA" id="ARBA00001946"/>
    </source>
</evidence>
<dbReference type="EMBL" id="BMGA01000001">
    <property type="protein sequence ID" value="GGA70674.1"/>
    <property type="molecule type" value="Genomic_DNA"/>
</dbReference>
<keyword evidence="7" id="KW-0460">Magnesium</keyword>
<dbReference type="PANTHER" id="PTHR33571">
    <property type="entry name" value="SSL8005 PROTEIN"/>
    <property type="match status" value="1"/>
</dbReference>
<evidence type="ECO:0000256" key="6">
    <source>
        <dbReference type="ARBA" id="ARBA00022840"/>
    </source>
</evidence>
<keyword evidence="10" id="KW-1185">Reference proteome</keyword>
<evidence type="ECO:0000313" key="10">
    <source>
        <dbReference type="Proteomes" id="UP000658793"/>
    </source>
</evidence>
<evidence type="ECO:0000256" key="3">
    <source>
        <dbReference type="ARBA" id="ARBA00022695"/>
    </source>
</evidence>
<dbReference type="InterPro" id="IPR043519">
    <property type="entry name" value="NT_sf"/>
</dbReference>
<sequence>MGIVDKNREDLIKLCTMYNVEKMYLFGSALNANFNKESDIDFLVKFKSIELSKYFDNYMDFKEKLEELFEREVDLVEEQTLRNPILINSINKSKELIYG</sequence>
<protein>
    <submittedName>
        <fullName evidence="9">Nucleotidyltransferase</fullName>
    </submittedName>
</protein>
<keyword evidence="3" id="KW-0548">Nucleotidyltransferase</keyword>
<organism evidence="9 10">
    <name type="scientific">Flavobacterium palustre</name>
    <dbReference type="NCBI Taxonomy" id="1476463"/>
    <lineage>
        <taxon>Bacteria</taxon>
        <taxon>Pseudomonadati</taxon>
        <taxon>Bacteroidota</taxon>
        <taxon>Flavobacteriia</taxon>
        <taxon>Flavobacteriales</taxon>
        <taxon>Flavobacteriaceae</taxon>
        <taxon>Flavobacterium</taxon>
    </lineage>
</organism>
<dbReference type="Proteomes" id="UP000658793">
    <property type="component" value="Unassembled WGS sequence"/>
</dbReference>
<dbReference type="InterPro" id="IPR052038">
    <property type="entry name" value="Type-VII_TA_antitoxin"/>
</dbReference>
<keyword evidence="6" id="KW-0067">ATP-binding</keyword>
<evidence type="ECO:0000256" key="7">
    <source>
        <dbReference type="ARBA" id="ARBA00022842"/>
    </source>
</evidence>
<dbReference type="InterPro" id="IPR041633">
    <property type="entry name" value="Polbeta"/>
</dbReference>
<accession>A0ABQ1HD94</accession>
<dbReference type="RefSeq" id="WP_188492896.1">
    <property type="nucleotide sequence ID" value="NZ_BMGA01000001.1"/>
</dbReference>
<comment type="cofactor">
    <cofactor evidence="1">
        <name>Mg(2+)</name>
        <dbReference type="ChEBI" id="CHEBI:18420"/>
    </cofactor>
</comment>
<dbReference type="PANTHER" id="PTHR33571:SF12">
    <property type="entry name" value="BSL3053 PROTEIN"/>
    <property type="match status" value="1"/>
</dbReference>
<keyword evidence="5" id="KW-0547">Nucleotide-binding</keyword>
<keyword evidence="4" id="KW-0479">Metal-binding</keyword>
<dbReference type="Gene3D" id="3.30.460.10">
    <property type="entry name" value="Beta Polymerase, domain 2"/>
    <property type="match status" value="1"/>
</dbReference>
<comment type="caution">
    <text evidence="9">The sequence shown here is derived from an EMBL/GenBank/DDBJ whole genome shotgun (WGS) entry which is preliminary data.</text>
</comment>
<feature type="domain" description="Polymerase beta nucleotidyltransferase" evidence="8">
    <location>
        <begin position="9"/>
        <end position="98"/>
    </location>
</feature>
<evidence type="ECO:0000256" key="2">
    <source>
        <dbReference type="ARBA" id="ARBA00022679"/>
    </source>
</evidence>
<dbReference type="CDD" id="cd05403">
    <property type="entry name" value="NT_KNTase_like"/>
    <property type="match status" value="1"/>
</dbReference>
<dbReference type="SUPFAM" id="SSF81301">
    <property type="entry name" value="Nucleotidyltransferase"/>
    <property type="match status" value="1"/>
</dbReference>